<accession>A0A9X1I990</accession>
<feature type="region of interest" description="Disordered" evidence="1">
    <location>
        <begin position="1"/>
        <end position="21"/>
    </location>
</feature>
<dbReference type="RefSeq" id="WP_226603953.1">
    <property type="nucleotide sequence ID" value="NZ_JAJAQI010000002.1"/>
</dbReference>
<protein>
    <recommendedName>
        <fullName evidence="4">Phasin protein</fullName>
    </recommendedName>
</protein>
<dbReference type="AlphaFoldDB" id="A0A9X1I990"/>
<sequence length="162" mass="16203">MTALPDTPAATEPGLPTADASPGAPLAGLAAAWIRPLDLWTGQWADRAGPLPAAARDAAEGILLIQRAMLEANQVAAAALRAAALRQQDAIRSAALRQQDLAFATARVALSTLDGAAAWAAPQRALALCGEALGAAQSLGAAAFGMPAAVPALAKSGAKPRQ</sequence>
<gene>
    <name evidence="2" type="ORF">LHA35_02305</name>
</gene>
<comment type="caution">
    <text evidence="2">The sequence shown here is derived from an EMBL/GenBank/DDBJ whole genome shotgun (WGS) entry which is preliminary data.</text>
</comment>
<evidence type="ECO:0008006" key="4">
    <source>
        <dbReference type="Google" id="ProtNLM"/>
    </source>
</evidence>
<name>A0A9X1I990_9PROT</name>
<evidence type="ECO:0000256" key="1">
    <source>
        <dbReference type="SAM" id="MobiDB-lite"/>
    </source>
</evidence>
<dbReference type="EMBL" id="JAJAQI010000002">
    <property type="protein sequence ID" value="MCB4820564.1"/>
    <property type="molecule type" value="Genomic_DNA"/>
</dbReference>
<evidence type="ECO:0000313" key="2">
    <source>
        <dbReference type="EMBL" id="MCB4820564.1"/>
    </source>
</evidence>
<keyword evidence="3" id="KW-1185">Reference proteome</keyword>
<evidence type="ECO:0000313" key="3">
    <source>
        <dbReference type="Proteomes" id="UP001139311"/>
    </source>
</evidence>
<organism evidence="2 3">
    <name type="scientific">Roseicella aerolata</name>
    <dbReference type="NCBI Taxonomy" id="2883479"/>
    <lineage>
        <taxon>Bacteria</taxon>
        <taxon>Pseudomonadati</taxon>
        <taxon>Pseudomonadota</taxon>
        <taxon>Alphaproteobacteria</taxon>
        <taxon>Acetobacterales</taxon>
        <taxon>Roseomonadaceae</taxon>
        <taxon>Roseicella</taxon>
    </lineage>
</organism>
<dbReference type="Proteomes" id="UP001139311">
    <property type="component" value="Unassembled WGS sequence"/>
</dbReference>
<proteinExistence type="predicted"/>
<reference evidence="2" key="1">
    <citation type="submission" date="2021-10" db="EMBL/GenBank/DDBJ databases">
        <title>Roseicella aerolatum sp. nov., isolated from aerosols of e-waste dismantling site.</title>
        <authorList>
            <person name="Qin T."/>
        </authorList>
    </citation>
    <scope>NUCLEOTIDE SEQUENCE</scope>
    <source>
        <strain evidence="2">GB24</strain>
    </source>
</reference>